<evidence type="ECO:0000313" key="2">
    <source>
        <dbReference type="Proteomes" id="UP000319267"/>
    </source>
</evidence>
<gene>
    <name evidence="1" type="ORF">SAMN06265220_10432</name>
</gene>
<reference evidence="1 2" key="1">
    <citation type="submission" date="2017-05" db="EMBL/GenBank/DDBJ databases">
        <authorList>
            <person name="Varghese N."/>
            <person name="Submissions S."/>
        </authorList>
    </citation>
    <scope>NUCLEOTIDE SEQUENCE [LARGE SCALE GENOMIC DNA]</scope>
    <source>
        <strain evidence="1 2">DSM 29982</strain>
    </source>
</reference>
<organism evidence="1 2">
    <name type="scientific">Flavobacterium nitrogenifigens</name>
    <dbReference type="NCBI Taxonomy" id="1617283"/>
    <lineage>
        <taxon>Bacteria</taxon>
        <taxon>Pseudomonadati</taxon>
        <taxon>Bacteroidota</taxon>
        <taxon>Flavobacteriia</taxon>
        <taxon>Flavobacteriales</taxon>
        <taxon>Flavobacteriaceae</taxon>
        <taxon>Flavobacterium</taxon>
    </lineage>
</organism>
<proteinExistence type="predicted"/>
<sequence>MHAYNCEITIFSLIYCFSSNDFLTFPIFQTIEDDFEDKVFLLLF</sequence>
<dbReference type="EMBL" id="FXTQ01000004">
    <property type="protein sequence ID" value="SMO80802.1"/>
    <property type="molecule type" value="Genomic_DNA"/>
</dbReference>
<dbReference type="Proteomes" id="UP000319267">
    <property type="component" value="Unassembled WGS sequence"/>
</dbReference>
<name>A0A521EAJ6_9FLAO</name>
<accession>A0A521EAJ6</accession>
<protein>
    <submittedName>
        <fullName evidence="1">Uncharacterized protein</fullName>
    </submittedName>
</protein>
<evidence type="ECO:0000313" key="1">
    <source>
        <dbReference type="EMBL" id="SMO80802.1"/>
    </source>
</evidence>
<dbReference type="AlphaFoldDB" id="A0A521EAJ6"/>
<keyword evidence="2" id="KW-1185">Reference proteome</keyword>